<sequence>MSSAIAADQSLQAKQSAAIKRLLNLNHELPTEGTGPTAFTSDASNRDSFNDDDSGSLPTWKILILDRFAQDMISTLLKVNDLRDSGITVHMALTKERVPISDAPAVYFVQPTEENIQQIAQDISKNLYDLYYINFTRPVPRPLLEELATSVAQANKGHQVAQIYDQYLSFTCPEPHFFSLGLTQTFQSLNDPKASESLIGQLVNQIVDSLFTVLTTMNIVPVIRCPRGGAAEMVAHKLDSRLRENIANSRYSLFTETLGSGGPASAQPRSVLILLDRNFDLPAMLSHAWTYQALIHDVLDLKLNRVTYTTQENNRPVRKSFDISTTDTFWAQNAAHHFPQVAVEIDEASNRFKKEAEEITRIGGVSSFEEINQVDMTANTKLLKSAISALPELTARKAVIDMHMNIATALLNVIKDRQLDVFVQMEENISKQNKAAILEAIQDQEKLGAGDKLRLFLIYYLETPTMGEEDIQAFEKALQEAGCDLAAFKYIEQFKSLSNVTTMAVNPTGTSTKPTNDFLGRFSAISNKLTDHLREGGGNLGSIISGVRNLLPSRRDLPVTKLVDTLMTGSGSERTPFGALSPVPGGGGSGSSASLTALAAADDYLYLDPKQVKRGALASAGGKLARPRTAFEHAVVFVIGGGNYIEYQNLQQFAQASVPPKTIDYGSTDIVSPGQFLQQLAHLAPLPRT</sequence>
<evidence type="ECO:0000313" key="3">
    <source>
        <dbReference type="EMBL" id="KAJ1914403.1"/>
    </source>
</evidence>
<dbReference type="PIRSF" id="PIRSF005715">
    <property type="entry name" value="VPS45_Sec1"/>
    <property type="match status" value="1"/>
</dbReference>
<dbReference type="GO" id="GO:0016192">
    <property type="term" value="P:vesicle-mediated transport"/>
    <property type="evidence" value="ECO:0007669"/>
    <property type="project" value="InterPro"/>
</dbReference>
<feature type="region of interest" description="Disordered" evidence="2">
    <location>
        <begin position="29"/>
        <end position="52"/>
    </location>
</feature>
<reference evidence="3" key="1">
    <citation type="submission" date="2022-07" db="EMBL/GenBank/DDBJ databases">
        <title>Phylogenomic reconstructions and comparative analyses of Kickxellomycotina fungi.</title>
        <authorList>
            <person name="Reynolds N.K."/>
            <person name="Stajich J.E."/>
            <person name="Barry K."/>
            <person name="Grigoriev I.V."/>
            <person name="Crous P."/>
            <person name="Smith M.E."/>
        </authorList>
    </citation>
    <scope>NUCLEOTIDE SEQUENCE</scope>
    <source>
        <strain evidence="3">RSA 861</strain>
    </source>
</reference>
<proteinExistence type="inferred from homology"/>
<evidence type="ECO:0000313" key="4">
    <source>
        <dbReference type="Proteomes" id="UP001150569"/>
    </source>
</evidence>
<dbReference type="InterPro" id="IPR043154">
    <property type="entry name" value="Sec-1-like_dom1"/>
</dbReference>
<dbReference type="EMBL" id="JANBPT010000686">
    <property type="protein sequence ID" value="KAJ1914403.1"/>
    <property type="molecule type" value="Genomic_DNA"/>
</dbReference>
<dbReference type="InterPro" id="IPR043127">
    <property type="entry name" value="Sec-1-like_dom3a"/>
</dbReference>
<dbReference type="Gene3D" id="3.90.830.10">
    <property type="entry name" value="Syntaxin Binding Protein 1, Chain A, domain 2"/>
    <property type="match status" value="1"/>
</dbReference>
<dbReference type="AlphaFoldDB" id="A0A9W7ZV48"/>
<dbReference type="Proteomes" id="UP001150569">
    <property type="component" value="Unassembled WGS sequence"/>
</dbReference>
<evidence type="ECO:0000256" key="2">
    <source>
        <dbReference type="SAM" id="MobiDB-lite"/>
    </source>
</evidence>
<dbReference type="PANTHER" id="PTHR11679">
    <property type="entry name" value="VESICLE PROTEIN SORTING-ASSOCIATED"/>
    <property type="match status" value="1"/>
</dbReference>
<keyword evidence="4" id="KW-1185">Reference proteome</keyword>
<gene>
    <name evidence="3" type="primary">SLY1_2</name>
    <name evidence="3" type="ORF">IWQ60_008820</name>
</gene>
<dbReference type="Gene3D" id="1.25.40.60">
    <property type="match status" value="1"/>
</dbReference>
<evidence type="ECO:0000256" key="1">
    <source>
        <dbReference type="ARBA" id="ARBA00009884"/>
    </source>
</evidence>
<dbReference type="Pfam" id="PF00995">
    <property type="entry name" value="Sec1"/>
    <property type="match status" value="1"/>
</dbReference>
<comment type="similarity">
    <text evidence="1">Belongs to the STXBP/unc-18/SEC1 family.</text>
</comment>
<comment type="caution">
    <text evidence="3">The sequence shown here is derived from an EMBL/GenBank/DDBJ whole genome shotgun (WGS) entry which is preliminary data.</text>
</comment>
<accession>A0A9W7ZV48</accession>
<protein>
    <submittedName>
        <fullName evidence="3">Vesicle trafficking between the ER and Golgi</fullName>
    </submittedName>
</protein>
<dbReference type="InterPro" id="IPR001619">
    <property type="entry name" value="Sec1-like"/>
</dbReference>
<dbReference type="OrthoDB" id="10251230at2759"/>
<dbReference type="InterPro" id="IPR036045">
    <property type="entry name" value="Sec1-like_sf"/>
</dbReference>
<name>A0A9W7ZV48_9FUNG</name>
<dbReference type="InterPro" id="IPR027482">
    <property type="entry name" value="Sec1-like_dom2"/>
</dbReference>
<organism evidence="3 4">
    <name type="scientific">Tieghemiomyces parasiticus</name>
    <dbReference type="NCBI Taxonomy" id="78921"/>
    <lineage>
        <taxon>Eukaryota</taxon>
        <taxon>Fungi</taxon>
        <taxon>Fungi incertae sedis</taxon>
        <taxon>Zoopagomycota</taxon>
        <taxon>Kickxellomycotina</taxon>
        <taxon>Dimargaritomycetes</taxon>
        <taxon>Dimargaritales</taxon>
        <taxon>Dimargaritaceae</taxon>
        <taxon>Tieghemiomyces</taxon>
    </lineage>
</organism>
<dbReference type="Gene3D" id="3.40.50.2060">
    <property type="match status" value="1"/>
</dbReference>
<dbReference type="SUPFAM" id="SSF56815">
    <property type="entry name" value="Sec1/munc18-like (SM) proteins"/>
    <property type="match status" value="1"/>
</dbReference>
<dbReference type="Gene3D" id="3.40.50.1910">
    <property type="match status" value="1"/>
</dbReference>